<name>A0ABP0E6V3_9ASCO</name>
<dbReference type="EMBL" id="OZ004254">
    <property type="protein sequence ID" value="CAK7895711.1"/>
    <property type="molecule type" value="Genomic_DNA"/>
</dbReference>
<protein>
    <submittedName>
        <fullName evidence="1">Uncharacterized protein</fullName>
    </submittedName>
</protein>
<sequence length="300" mass="34071">MQQKENSSSEPFFRASNSKLVAPGSFSFSAGPPLNQIKTHENIYPPIIATATLSKSLGTSHQSSQMREGGSSRLSRKNCILQKPNPVKQRILITTPEIVPSTASIRNSSHQSITTNEDEVFYESSPVLPLQLNIPDIISIPNQAYRDFEQTQTNKFILDSSKLMEEGTFFPTLLQESFNPIVPVEITPMGRPLISNTMPLDLLSLIPDLEGIYLRKSAPFCTMYEKETEILLKILTLEFESLEEYSTTIQPVHFNIVTRFKQIFRGYTEEEYDLLYPWAKYFTAGDSNLDDEDSDFEENY</sequence>
<reference evidence="1 2" key="1">
    <citation type="submission" date="2024-01" db="EMBL/GenBank/DDBJ databases">
        <authorList>
            <consortium name="Genoscope - CEA"/>
            <person name="William W."/>
        </authorList>
    </citation>
    <scope>NUCLEOTIDE SEQUENCE [LARGE SCALE GENOMIC DNA]</scope>
    <source>
        <strain evidence="1 2">29B2s-10</strain>
    </source>
</reference>
<accession>A0ABP0E6V3</accession>
<proteinExistence type="predicted"/>
<evidence type="ECO:0000313" key="1">
    <source>
        <dbReference type="EMBL" id="CAK7895711.1"/>
    </source>
</evidence>
<organism evidence="1 2">
    <name type="scientific">[Candida] anglica</name>
    <dbReference type="NCBI Taxonomy" id="148631"/>
    <lineage>
        <taxon>Eukaryota</taxon>
        <taxon>Fungi</taxon>
        <taxon>Dikarya</taxon>
        <taxon>Ascomycota</taxon>
        <taxon>Saccharomycotina</taxon>
        <taxon>Pichiomycetes</taxon>
        <taxon>Debaryomycetaceae</taxon>
        <taxon>Kurtzmaniella</taxon>
    </lineage>
</organism>
<keyword evidence="2" id="KW-1185">Reference proteome</keyword>
<dbReference type="Proteomes" id="UP001497600">
    <property type="component" value="Chromosome B"/>
</dbReference>
<gene>
    <name evidence="1" type="ORF">CAAN4_B01662</name>
</gene>
<evidence type="ECO:0000313" key="2">
    <source>
        <dbReference type="Proteomes" id="UP001497600"/>
    </source>
</evidence>